<keyword evidence="1" id="KW-0472">Membrane</keyword>
<dbReference type="EMBL" id="LR862152">
    <property type="protein sequence ID" value="CAD1834495.1"/>
    <property type="molecule type" value="Genomic_DNA"/>
</dbReference>
<feature type="transmembrane region" description="Helical" evidence="1">
    <location>
        <begin position="12"/>
        <end position="35"/>
    </location>
</feature>
<keyword evidence="1" id="KW-1133">Transmembrane helix</keyword>
<reference evidence="2" key="1">
    <citation type="submission" date="2020-07" db="EMBL/GenBank/DDBJ databases">
        <authorList>
            <person name="Lin J."/>
        </authorList>
    </citation>
    <scope>NUCLEOTIDE SEQUENCE</scope>
</reference>
<sequence length="113" mass="12516">MLELPPALRRHKLDYTCFISVAFRIYLTLLGLVVHRAESLPCRMRLGTAERVSPRASLLAMDLSIGDLPLIRFILERLKVVPVYRDHPFYALYVQAYSGSGHAPGGPTPGPGA</sequence>
<organism evidence="2">
    <name type="scientific">Ananas comosus var. bracteatus</name>
    <name type="common">red pineapple</name>
    <dbReference type="NCBI Taxonomy" id="296719"/>
    <lineage>
        <taxon>Eukaryota</taxon>
        <taxon>Viridiplantae</taxon>
        <taxon>Streptophyta</taxon>
        <taxon>Embryophyta</taxon>
        <taxon>Tracheophyta</taxon>
        <taxon>Spermatophyta</taxon>
        <taxon>Magnoliopsida</taxon>
        <taxon>Liliopsida</taxon>
        <taxon>Poales</taxon>
        <taxon>Bromeliaceae</taxon>
        <taxon>Bromelioideae</taxon>
        <taxon>Ananas</taxon>
    </lineage>
</organism>
<evidence type="ECO:0000256" key="1">
    <source>
        <dbReference type="SAM" id="Phobius"/>
    </source>
</evidence>
<keyword evidence="1" id="KW-0812">Transmembrane</keyword>
<dbReference type="AlphaFoldDB" id="A0A6V7PUS0"/>
<proteinExistence type="predicted"/>
<name>A0A6V7PUS0_ANACO</name>
<gene>
    <name evidence="2" type="ORF">CB5_LOCUS17706</name>
</gene>
<evidence type="ECO:0000313" key="2">
    <source>
        <dbReference type="EMBL" id="CAD1834495.1"/>
    </source>
</evidence>
<accession>A0A6V7PUS0</accession>
<protein>
    <submittedName>
        <fullName evidence="2">Uncharacterized protein</fullName>
    </submittedName>
</protein>